<proteinExistence type="predicted"/>
<dbReference type="AlphaFoldDB" id="A0A8H6XXD7"/>
<protein>
    <submittedName>
        <fullName evidence="1">Uncharacterized protein</fullName>
    </submittedName>
</protein>
<keyword evidence="2" id="KW-1185">Reference proteome</keyword>
<comment type="caution">
    <text evidence="1">The sequence shown here is derived from an EMBL/GenBank/DDBJ whole genome shotgun (WGS) entry which is preliminary data.</text>
</comment>
<gene>
    <name evidence="1" type="ORF">MSAN_01752600</name>
</gene>
<dbReference type="Proteomes" id="UP000623467">
    <property type="component" value="Unassembled WGS sequence"/>
</dbReference>
<evidence type="ECO:0000313" key="1">
    <source>
        <dbReference type="EMBL" id="KAF7348005.1"/>
    </source>
</evidence>
<name>A0A8H6XXD7_9AGAR</name>
<accession>A0A8H6XXD7</accession>
<sequence>MLDSCICPIPTSRGVGKMERIGSGRTERGGTRLLGLRGPCVAALRARMQCDLAAPTAPPPVLPLRGACTSPRTLGPFTLLATLPRDVDLDLSSRRHMEHSARYRNPCFGTGGCRRGAGDHLDGRKEDSEGRAAKEAGMTIRTRFPSAACVFVRYGQVSIRALYMVSP</sequence>
<evidence type="ECO:0000313" key="2">
    <source>
        <dbReference type="Proteomes" id="UP000623467"/>
    </source>
</evidence>
<organism evidence="1 2">
    <name type="scientific">Mycena sanguinolenta</name>
    <dbReference type="NCBI Taxonomy" id="230812"/>
    <lineage>
        <taxon>Eukaryota</taxon>
        <taxon>Fungi</taxon>
        <taxon>Dikarya</taxon>
        <taxon>Basidiomycota</taxon>
        <taxon>Agaricomycotina</taxon>
        <taxon>Agaricomycetes</taxon>
        <taxon>Agaricomycetidae</taxon>
        <taxon>Agaricales</taxon>
        <taxon>Marasmiineae</taxon>
        <taxon>Mycenaceae</taxon>
        <taxon>Mycena</taxon>
    </lineage>
</organism>
<dbReference type="EMBL" id="JACAZH010000017">
    <property type="protein sequence ID" value="KAF7348005.1"/>
    <property type="molecule type" value="Genomic_DNA"/>
</dbReference>
<reference evidence="1" key="1">
    <citation type="submission" date="2020-05" db="EMBL/GenBank/DDBJ databases">
        <title>Mycena genomes resolve the evolution of fungal bioluminescence.</title>
        <authorList>
            <person name="Tsai I.J."/>
        </authorList>
    </citation>
    <scope>NUCLEOTIDE SEQUENCE</scope>
    <source>
        <strain evidence="1">160909Yilan</strain>
    </source>
</reference>